<feature type="domain" description="Pseudouridine synthase I TruA alpha/beta" evidence="8">
    <location>
        <begin position="137"/>
        <end position="235"/>
    </location>
</feature>
<evidence type="ECO:0000256" key="6">
    <source>
        <dbReference type="PIRSR" id="PIRSR001430-2"/>
    </source>
</evidence>
<evidence type="ECO:0000313" key="9">
    <source>
        <dbReference type="EMBL" id="ABD42102.1"/>
    </source>
</evidence>
<dbReference type="GO" id="GO:0016829">
    <property type="term" value="F:lyase activity"/>
    <property type="evidence" value="ECO:0007669"/>
    <property type="project" value="UniProtKB-KW"/>
</dbReference>
<evidence type="ECO:0000256" key="2">
    <source>
        <dbReference type="ARBA" id="ARBA00022694"/>
    </source>
</evidence>
<dbReference type="HOGENOM" id="CLU_014673_4_2_2"/>
<dbReference type="InParanoid" id="Q2FT01"/>
<dbReference type="STRING" id="323259.Mhun_2400"/>
<comment type="catalytic activity">
    <reaction evidence="4 7">
        <text>uridine(38/39/40) in tRNA = pseudouridine(38/39/40) in tRNA</text>
        <dbReference type="Rhea" id="RHEA:22376"/>
        <dbReference type="Rhea" id="RHEA-COMP:10085"/>
        <dbReference type="Rhea" id="RHEA-COMP:10087"/>
        <dbReference type="ChEBI" id="CHEBI:65314"/>
        <dbReference type="ChEBI" id="CHEBI:65315"/>
        <dbReference type="EC" id="5.4.99.12"/>
    </reaction>
</comment>
<proteinExistence type="inferred from homology"/>
<evidence type="ECO:0000256" key="5">
    <source>
        <dbReference type="PIRSR" id="PIRSR001430-1"/>
    </source>
</evidence>
<keyword evidence="10" id="KW-1185">Reference proteome</keyword>
<dbReference type="InterPro" id="IPR001406">
    <property type="entry name" value="PsdUridine_synth_TruA"/>
</dbReference>
<keyword evidence="9" id="KW-0456">Lyase</keyword>
<name>Q2FT01_METHJ</name>
<dbReference type="EC" id="5.4.99.12" evidence="4"/>
<dbReference type="InterPro" id="IPR020097">
    <property type="entry name" value="PsdUridine_synth_TruA_a/b_dom"/>
</dbReference>
<dbReference type="RefSeq" id="WP_011449360.1">
    <property type="nucleotide sequence ID" value="NC_007796.1"/>
</dbReference>
<comment type="function">
    <text evidence="4">Formation of pseudouridine at positions 38, 39 and 40 in the anticodon stem and loop of transfer RNAs.</text>
</comment>
<dbReference type="EMBL" id="CP000254">
    <property type="protein sequence ID" value="ABD42102.1"/>
    <property type="molecule type" value="Genomic_DNA"/>
</dbReference>
<dbReference type="Gene3D" id="3.30.70.580">
    <property type="entry name" value="Pseudouridine synthase I, catalytic domain, N-terminal subdomain"/>
    <property type="match status" value="1"/>
</dbReference>
<dbReference type="PIRSF" id="PIRSF001430">
    <property type="entry name" value="tRNA_psdUrid_synth"/>
    <property type="match status" value="1"/>
</dbReference>
<dbReference type="InterPro" id="IPR020103">
    <property type="entry name" value="PsdUridine_synth_cat_dom_sf"/>
</dbReference>
<dbReference type="NCBIfam" id="TIGR00071">
    <property type="entry name" value="hisT_truA"/>
    <property type="match status" value="1"/>
</dbReference>
<dbReference type="InterPro" id="IPR020094">
    <property type="entry name" value="TruA/RsuA/RluB/E/F_N"/>
</dbReference>
<organism evidence="9 10">
    <name type="scientific">Methanospirillum hungatei JF-1 (strain ATCC 27890 / DSM 864 / NBRC 100397 / JF-1)</name>
    <dbReference type="NCBI Taxonomy" id="323259"/>
    <lineage>
        <taxon>Archaea</taxon>
        <taxon>Methanobacteriati</taxon>
        <taxon>Methanobacteriota</taxon>
        <taxon>Stenosarchaea group</taxon>
        <taxon>Methanomicrobia</taxon>
        <taxon>Methanomicrobiales</taxon>
        <taxon>Methanospirillaceae</taxon>
        <taxon>Methanospirillum</taxon>
    </lineage>
</organism>
<dbReference type="Proteomes" id="UP000001941">
    <property type="component" value="Chromosome"/>
</dbReference>
<dbReference type="Pfam" id="PF01416">
    <property type="entry name" value="PseudoU_synth_1"/>
    <property type="match status" value="2"/>
</dbReference>
<protein>
    <recommendedName>
        <fullName evidence="4">tRNA pseudouridine synthase A</fullName>
        <ecNumber evidence="4">5.4.99.12</ecNumber>
    </recommendedName>
    <alternativeName>
        <fullName evidence="4">tRNA pseudouridine(38-40) synthase</fullName>
    </alternativeName>
    <alternativeName>
        <fullName evidence="4">tRNA pseudouridylate synthase I</fullName>
    </alternativeName>
    <alternativeName>
        <fullName evidence="4">tRNA-uridine isomerase I</fullName>
    </alternativeName>
</protein>
<evidence type="ECO:0000313" key="10">
    <source>
        <dbReference type="Proteomes" id="UP000001941"/>
    </source>
</evidence>
<dbReference type="eggNOG" id="arCOG04449">
    <property type="taxonomic scope" value="Archaea"/>
</dbReference>
<reference evidence="10" key="1">
    <citation type="journal article" date="2016" name="Stand. Genomic Sci.">
        <title>Complete genome sequence of Methanospirillum hungatei type strain JF1.</title>
        <authorList>
            <person name="Gunsalus R.P."/>
            <person name="Cook L.E."/>
            <person name="Crable B."/>
            <person name="Rohlin L."/>
            <person name="McDonald E."/>
            <person name="Mouttaki H."/>
            <person name="Sieber J.R."/>
            <person name="Poweleit N."/>
            <person name="Zhou H."/>
            <person name="Lapidus A.L."/>
            <person name="Daligault H.E."/>
            <person name="Land M."/>
            <person name="Gilna P."/>
            <person name="Ivanova N."/>
            <person name="Kyrpides N."/>
            <person name="Culley D.E."/>
            <person name="McInerney M.J."/>
        </authorList>
    </citation>
    <scope>NUCLEOTIDE SEQUENCE [LARGE SCALE GENOMIC DNA]</scope>
    <source>
        <strain evidence="10">ATCC 27890 / DSM 864 / NBRC 100397 / JF-1</strain>
    </source>
</reference>
<comment type="caution">
    <text evidence="4">Lacks conserved residue(s) required for the propagation of feature annotation.</text>
</comment>
<evidence type="ECO:0000256" key="3">
    <source>
        <dbReference type="ARBA" id="ARBA00023235"/>
    </source>
</evidence>
<accession>Q2FT01</accession>
<sequence>MAEDPGKTSQVRLAFRIGYIGTSFFGSQYQPDQRTVEGEIEAACLRAGIITSRQVSRLALSGRTDRGVHAKCQILALSTHNPDLAVRALNGQLPPDIWVSAWAYAPESFYPRYDVIIRTYRYYFSRPPSDINAMRDAAGLFLGTHDFRCFARIEPGKSPVKTIDRIEVISDENGCRLEVTAQSFLWHMVRCMAGSLYQVSEGEMAIRDLTQYLKGECKNKVKPAPPEGLILWDVQADLDWHEIPAPGLKVKRIARQSEELHLLGTVYSLLLPGREG</sequence>
<dbReference type="Gene3D" id="3.30.70.660">
    <property type="entry name" value="Pseudouridine synthase I, catalytic domain, C-terminal subdomain"/>
    <property type="match status" value="1"/>
</dbReference>
<dbReference type="PANTHER" id="PTHR11142:SF0">
    <property type="entry name" value="TRNA PSEUDOURIDINE SYNTHASE-LIKE 1"/>
    <property type="match status" value="1"/>
</dbReference>
<dbReference type="GO" id="GO:0031119">
    <property type="term" value="P:tRNA pseudouridine synthesis"/>
    <property type="evidence" value="ECO:0007669"/>
    <property type="project" value="UniProtKB-UniRule"/>
</dbReference>
<dbReference type="EnsemblBacteria" id="ABD42102">
    <property type="protein sequence ID" value="ABD42102"/>
    <property type="gene ID" value="Mhun_2400"/>
</dbReference>
<comment type="similarity">
    <text evidence="1 4 7">Belongs to the tRNA pseudouridine synthase TruA family.</text>
</comment>
<gene>
    <name evidence="4" type="primary">truA</name>
    <name evidence="9" type="ordered locus">Mhun_2400</name>
</gene>
<dbReference type="SUPFAM" id="SSF55120">
    <property type="entry name" value="Pseudouridine synthase"/>
    <property type="match status" value="1"/>
</dbReference>
<feature type="domain" description="Pseudouridine synthase I TruA alpha/beta" evidence="8">
    <location>
        <begin position="19"/>
        <end position="114"/>
    </location>
</feature>
<evidence type="ECO:0000256" key="4">
    <source>
        <dbReference type="HAMAP-Rule" id="MF_00171"/>
    </source>
</evidence>
<feature type="binding site" evidence="4 6">
    <location>
        <position position="120"/>
    </location>
    <ligand>
        <name>substrate</name>
    </ligand>
</feature>
<dbReference type="GO" id="GO:0003723">
    <property type="term" value="F:RNA binding"/>
    <property type="evidence" value="ECO:0007669"/>
    <property type="project" value="InterPro"/>
</dbReference>
<dbReference type="OrthoDB" id="25720at2157"/>
<feature type="active site" description="Nucleophile" evidence="4 5">
    <location>
        <position position="65"/>
    </location>
</feature>
<dbReference type="GeneID" id="3922387"/>
<dbReference type="HAMAP" id="MF_00171">
    <property type="entry name" value="TruA"/>
    <property type="match status" value="1"/>
</dbReference>
<dbReference type="AlphaFoldDB" id="Q2FT01"/>
<keyword evidence="3 4" id="KW-0413">Isomerase</keyword>
<evidence type="ECO:0000256" key="7">
    <source>
        <dbReference type="RuleBase" id="RU003792"/>
    </source>
</evidence>
<dbReference type="InterPro" id="IPR020095">
    <property type="entry name" value="PsdUridine_synth_TruA_C"/>
</dbReference>
<dbReference type="FunCoup" id="Q2FT01">
    <property type="interactions" value="185"/>
</dbReference>
<dbReference type="PANTHER" id="PTHR11142">
    <property type="entry name" value="PSEUDOURIDYLATE SYNTHASE"/>
    <property type="match status" value="1"/>
</dbReference>
<evidence type="ECO:0000259" key="8">
    <source>
        <dbReference type="Pfam" id="PF01416"/>
    </source>
</evidence>
<keyword evidence="2 4" id="KW-0819">tRNA processing</keyword>
<dbReference type="GO" id="GO:0160147">
    <property type="term" value="F:tRNA pseudouridine(38-40) synthase activity"/>
    <property type="evidence" value="ECO:0007669"/>
    <property type="project" value="UniProtKB-EC"/>
</dbReference>
<dbReference type="KEGG" id="mhu:Mhun_2400"/>
<evidence type="ECO:0000256" key="1">
    <source>
        <dbReference type="ARBA" id="ARBA00009375"/>
    </source>
</evidence>